<comment type="caution">
    <text evidence="2">The sequence shown here is derived from an EMBL/GenBank/DDBJ whole genome shotgun (WGS) entry which is preliminary data.</text>
</comment>
<keyword evidence="1" id="KW-1133">Transmembrane helix</keyword>
<reference evidence="2 3" key="1">
    <citation type="submission" date="2007-03" db="EMBL/GenBank/DDBJ databases">
        <authorList>
            <person name="Fulton L."/>
            <person name="Clifton S."/>
            <person name="Fulton B."/>
            <person name="Xu J."/>
            <person name="Minx P."/>
            <person name="Pepin K.H."/>
            <person name="Johnson M."/>
            <person name="Thiruvilangam P."/>
            <person name="Bhonagiri V."/>
            <person name="Nash W.E."/>
            <person name="Mardis E.R."/>
            <person name="Wilson R.K."/>
        </authorList>
    </citation>
    <scope>NUCLEOTIDE SEQUENCE [LARGE SCALE GENOMIC DNA]</scope>
    <source>
        <strain evidence="3">ATCC 8483 / DSM 1896 / JCM 5824 / BCRC 10623 / CCUG 4943 / NCTC 11153</strain>
    </source>
</reference>
<evidence type="ECO:0000313" key="2">
    <source>
        <dbReference type="EMBL" id="EDO08805.1"/>
    </source>
</evidence>
<gene>
    <name evidence="2" type="ORF">BACOVA_04661</name>
</gene>
<sequence length="114" mass="12690">MSVSGTVAIIQHPFDVRFTVKDFTAQLDIGYPSFIAVILKCSSAHFQPCRYLFVCEETFSAQCRAVVGGQALVVVQQTVKAAHEVDYPLVVFVNQFVHVTLYLVGIVIILYLLH</sequence>
<accession>A0AAN3A456</accession>
<dbReference type="EMBL" id="AAXF02000054">
    <property type="protein sequence ID" value="EDO08805.1"/>
    <property type="molecule type" value="Genomic_DNA"/>
</dbReference>
<proteinExistence type="predicted"/>
<dbReference type="Proteomes" id="UP000005475">
    <property type="component" value="Unassembled WGS sequence"/>
</dbReference>
<protein>
    <submittedName>
        <fullName evidence="2">Uncharacterized protein</fullName>
    </submittedName>
</protein>
<feature type="transmembrane region" description="Helical" evidence="1">
    <location>
        <begin position="96"/>
        <end position="113"/>
    </location>
</feature>
<organism evidence="2 3">
    <name type="scientific">Bacteroides ovatus (strain ATCC 8483 / DSM 1896 / JCM 5824 / BCRC 10623 / CCUG 4943 / NCTC 11153)</name>
    <dbReference type="NCBI Taxonomy" id="411476"/>
    <lineage>
        <taxon>Bacteria</taxon>
        <taxon>Pseudomonadati</taxon>
        <taxon>Bacteroidota</taxon>
        <taxon>Bacteroidia</taxon>
        <taxon>Bacteroidales</taxon>
        <taxon>Bacteroidaceae</taxon>
        <taxon>Bacteroides</taxon>
    </lineage>
</organism>
<keyword evidence="1" id="KW-0812">Transmembrane</keyword>
<reference evidence="3" key="2">
    <citation type="submission" date="2007-04" db="EMBL/GenBank/DDBJ databases">
        <title>Draft genome sequence of Bacteroides ovatus (ATCC 8483).</title>
        <authorList>
            <person name="Sudarsanam P."/>
            <person name="Ley R."/>
            <person name="Guruge J."/>
            <person name="Turnbaugh P.J."/>
            <person name="Mahowald M."/>
            <person name="Liep D."/>
            <person name="Gordon J."/>
        </authorList>
    </citation>
    <scope>NUCLEOTIDE SEQUENCE [LARGE SCALE GENOMIC DNA]</scope>
    <source>
        <strain evidence="3">ATCC 8483 / DSM 1896 / JCM 5824 / BCRC 10623 / CCUG 4943 / NCTC 11153</strain>
    </source>
</reference>
<evidence type="ECO:0000313" key="3">
    <source>
        <dbReference type="Proteomes" id="UP000005475"/>
    </source>
</evidence>
<dbReference type="AlphaFoldDB" id="A0AAN3A456"/>
<name>A0AAN3A456_BACO1</name>
<evidence type="ECO:0000256" key="1">
    <source>
        <dbReference type="SAM" id="Phobius"/>
    </source>
</evidence>
<keyword evidence="1" id="KW-0472">Membrane</keyword>